<evidence type="ECO:0008006" key="3">
    <source>
        <dbReference type="Google" id="ProtNLM"/>
    </source>
</evidence>
<accession>A0A5C6C1B7</accession>
<dbReference type="AlphaFoldDB" id="A0A5C6C1B7"/>
<dbReference type="CDD" id="cd00761">
    <property type="entry name" value="Glyco_tranf_GTA_type"/>
    <property type="match status" value="1"/>
</dbReference>
<protein>
    <recommendedName>
        <fullName evidence="3">Glycosyl transferase family 2</fullName>
    </recommendedName>
</protein>
<evidence type="ECO:0000313" key="1">
    <source>
        <dbReference type="EMBL" id="TWU16639.1"/>
    </source>
</evidence>
<organism evidence="1 2">
    <name type="scientific">Allorhodopirellula heiligendammensis</name>
    <dbReference type="NCBI Taxonomy" id="2714739"/>
    <lineage>
        <taxon>Bacteria</taxon>
        <taxon>Pseudomonadati</taxon>
        <taxon>Planctomycetota</taxon>
        <taxon>Planctomycetia</taxon>
        <taxon>Pirellulales</taxon>
        <taxon>Pirellulaceae</taxon>
        <taxon>Allorhodopirellula</taxon>
    </lineage>
</organism>
<keyword evidence="2" id="KW-1185">Reference proteome</keyword>
<sequence>MRARTSLVVPAILVNLSDYWASVNSAGNEVRQFNTLGDKQLNLMPWRFRNLYAVTLSNLTHAGAAVPKFPTIPRLSIVVPFRGDSDSFESTLISVLQHLPDACEVIVPHAGDYDDPFELADEVRFVETAASLTNQIGEAAAIARGRFVHILSDGYRATEDWTETAYDAFEQHDTGMVVPVVRRSLGDGIVHAGWTRARGTACDLIGAGSDRLAGKQLRSVEGSFLSASFWRRDLLRSLTGSFRGDDVIEASMVYSLLSRQSGWRCVCAPECTLEVAENTAGDDYPNQISRNHRRLQAIADHFGNGGWGKSFGRLVATCLTSGIGSAVARATAPLAARSVAANLHDQGVLRSDEQAETIRIPVTSHQPLRRAA</sequence>
<dbReference type="EMBL" id="SJPU01000002">
    <property type="protein sequence ID" value="TWU16639.1"/>
    <property type="molecule type" value="Genomic_DNA"/>
</dbReference>
<dbReference type="Proteomes" id="UP000319908">
    <property type="component" value="Unassembled WGS sequence"/>
</dbReference>
<reference evidence="1 2" key="1">
    <citation type="journal article" date="2020" name="Antonie Van Leeuwenhoek">
        <title>Rhodopirellula heiligendammensis sp. nov., Rhodopirellula pilleata sp. nov., and Rhodopirellula solitaria sp. nov. isolated from natural or artificial marine surfaces in Northern Germany and California, USA, and emended description of the genus Rhodopirellula.</title>
        <authorList>
            <person name="Kallscheuer N."/>
            <person name="Wiegand S."/>
            <person name="Jogler M."/>
            <person name="Boedeker C."/>
            <person name="Peeters S.H."/>
            <person name="Rast P."/>
            <person name="Heuer A."/>
            <person name="Jetten M.S.M."/>
            <person name="Rohde M."/>
            <person name="Jogler C."/>
        </authorList>
    </citation>
    <scope>NUCLEOTIDE SEQUENCE [LARGE SCALE GENOMIC DNA]</scope>
    <source>
        <strain evidence="1 2">Poly21</strain>
    </source>
</reference>
<dbReference type="Gene3D" id="3.90.550.10">
    <property type="entry name" value="Spore Coat Polysaccharide Biosynthesis Protein SpsA, Chain A"/>
    <property type="match status" value="1"/>
</dbReference>
<comment type="caution">
    <text evidence="1">The sequence shown here is derived from an EMBL/GenBank/DDBJ whole genome shotgun (WGS) entry which is preliminary data.</text>
</comment>
<gene>
    <name evidence="1" type="ORF">Poly21_38440</name>
</gene>
<dbReference type="InterPro" id="IPR029044">
    <property type="entry name" value="Nucleotide-diphossugar_trans"/>
</dbReference>
<evidence type="ECO:0000313" key="2">
    <source>
        <dbReference type="Proteomes" id="UP000319908"/>
    </source>
</evidence>
<dbReference type="SUPFAM" id="SSF53448">
    <property type="entry name" value="Nucleotide-diphospho-sugar transferases"/>
    <property type="match status" value="1"/>
</dbReference>
<name>A0A5C6C1B7_9BACT</name>
<proteinExistence type="predicted"/>